<dbReference type="EMBL" id="MFBS01000007">
    <property type="protein sequence ID" value="OGE10667.1"/>
    <property type="molecule type" value="Genomic_DNA"/>
</dbReference>
<evidence type="ECO:0000313" key="8">
    <source>
        <dbReference type="Proteomes" id="UP000179227"/>
    </source>
</evidence>
<evidence type="ECO:0000256" key="6">
    <source>
        <dbReference type="RuleBase" id="RU003660"/>
    </source>
</evidence>
<dbReference type="NCBIfam" id="NF001109">
    <property type="entry name" value="PRK00136.1"/>
    <property type="match status" value="1"/>
</dbReference>
<protein>
    <recommendedName>
        <fullName evidence="4">Small ribosomal subunit protein uS8</fullName>
    </recommendedName>
    <alternativeName>
        <fullName evidence="5">30S ribosomal protein S8</fullName>
    </alternativeName>
</protein>
<dbReference type="Pfam" id="PF00410">
    <property type="entry name" value="Ribosomal_S8"/>
    <property type="match status" value="1"/>
</dbReference>
<evidence type="ECO:0000256" key="4">
    <source>
        <dbReference type="ARBA" id="ARBA00035258"/>
    </source>
</evidence>
<dbReference type="Gene3D" id="3.30.1490.10">
    <property type="match status" value="1"/>
</dbReference>
<sequence length="118" mass="13339">MIVTIKNGYMARKPDVLVPFSKFKWQIAKVLENEKLVGQVSKKDNKIDITLIYEAKSPKINQIKQISKQGLRIYSKVKHLKSVKGGRGTVIISTPKGVMTDKDARRNNLGGEVICEIW</sequence>
<accession>A0A1F5I2P5</accession>
<dbReference type="AlphaFoldDB" id="A0A1F5I2P5"/>
<gene>
    <name evidence="7" type="ORF">A3A60_00145</name>
</gene>
<dbReference type="GO" id="GO:0005840">
    <property type="term" value="C:ribosome"/>
    <property type="evidence" value="ECO:0007669"/>
    <property type="project" value="UniProtKB-KW"/>
</dbReference>
<keyword evidence="3 6" id="KW-0687">Ribonucleoprotein</keyword>
<evidence type="ECO:0000256" key="5">
    <source>
        <dbReference type="ARBA" id="ARBA00035525"/>
    </source>
</evidence>
<keyword evidence="2 6" id="KW-0689">Ribosomal protein</keyword>
<evidence type="ECO:0000313" key="7">
    <source>
        <dbReference type="EMBL" id="OGE10667.1"/>
    </source>
</evidence>
<name>A0A1F5I2P5_9BACT</name>
<dbReference type="InterPro" id="IPR047863">
    <property type="entry name" value="Ribosomal_uS8_CS"/>
</dbReference>
<comment type="similarity">
    <text evidence="1 6">Belongs to the universal ribosomal protein uS8 family.</text>
</comment>
<organism evidence="7 8">
    <name type="scientific">Candidatus Curtissbacteria bacterium RIFCSPLOWO2_01_FULL_42_26</name>
    <dbReference type="NCBI Taxonomy" id="1797729"/>
    <lineage>
        <taxon>Bacteria</taxon>
        <taxon>Candidatus Curtissiibacteriota</taxon>
    </lineage>
</organism>
<dbReference type="InterPro" id="IPR035987">
    <property type="entry name" value="Ribosomal_uS8_sf"/>
</dbReference>
<dbReference type="FunFam" id="3.30.1490.10:FF:000001">
    <property type="entry name" value="30S ribosomal protein S8"/>
    <property type="match status" value="1"/>
</dbReference>
<dbReference type="Proteomes" id="UP000179227">
    <property type="component" value="Unassembled WGS sequence"/>
</dbReference>
<proteinExistence type="inferred from homology"/>
<comment type="caution">
    <text evidence="7">The sequence shown here is derived from an EMBL/GenBank/DDBJ whole genome shotgun (WGS) entry which is preliminary data.</text>
</comment>
<dbReference type="Gene3D" id="3.30.1370.30">
    <property type="match status" value="1"/>
</dbReference>
<dbReference type="PANTHER" id="PTHR11758">
    <property type="entry name" value="40S RIBOSOMAL PROTEIN S15A"/>
    <property type="match status" value="1"/>
</dbReference>
<dbReference type="SUPFAM" id="SSF56047">
    <property type="entry name" value="Ribosomal protein S8"/>
    <property type="match status" value="1"/>
</dbReference>
<dbReference type="InterPro" id="IPR000630">
    <property type="entry name" value="Ribosomal_uS8"/>
</dbReference>
<evidence type="ECO:0000256" key="2">
    <source>
        <dbReference type="ARBA" id="ARBA00022980"/>
    </source>
</evidence>
<dbReference type="GO" id="GO:0005737">
    <property type="term" value="C:cytoplasm"/>
    <property type="evidence" value="ECO:0007669"/>
    <property type="project" value="UniProtKB-ARBA"/>
</dbReference>
<dbReference type="PROSITE" id="PS00053">
    <property type="entry name" value="RIBOSOMAL_S8"/>
    <property type="match status" value="1"/>
</dbReference>
<dbReference type="STRING" id="1797729.A3A60_00145"/>
<dbReference type="GO" id="GO:0003735">
    <property type="term" value="F:structural constituent of ribosome"/>
    <property type="evidence" value="ECO:0007669"/>
    <property type="project" value="InterPro"/>
</dbReference>
<reference evidence="7 8" key="1">
    <citation type="journal article" date="2016" name="Nat. Commun.">
        <title>Thousands of microbial genomes shed light on interconnected biogeochemical processes in an aquifer system.</title>
        <authorList>
            <person name="Anantharaman K."/>
            <person name="Brown C.T."/>
            <person name="Hug L.A."/>
            <person name="Sharon I."/>
            <person name="Castelle C.J."/>
            <person name="Probst A.J."/>
            <person name="Thomas B.C."/>
            <person name="Singh A."/>
            <person name="Wilkins M.J."/>
            <person name="Karaoz U."/>
            <person name="Brodie E.L."/>
            <person name="Williams K.H."/>
            <person name="Hubbard S.S."/>
            <person name="Banfield J.F."/>
        </authorList>
    </citation>
    <scope>NUCLEOTIDE SEQUENCE [LARGE SCALE GENOMIC DNA]</scope>
</reference>
<evidence type="ECO:0000256" key="1">
    <source>
        <dbReference type="ARBA" id="ARBA00006471"/>
    </source>
</evidence>
<dbReference type="GO" id="GO:1990904">
    <property type="term" value="C:ribonucleoprotein complex"/>
    <property type="evidence" value="ECO:0007669"/>
    <property type="project" value="UniProtKB-KW"/>
</dbReference>
<dbReference type="GO" id="GO:0006412">
    <property type="term" value="P:translation"/>
    <property type="evidence" value="ECO:0007669"/>
    <property type="project" value="InterPro"/>
</dbReference>
<evidence type="ECO:0000256" key="3">
    <source>
        <dbReference type="ARBA" id="ARBA00023274"/>
    </source>
</evidence>